<sequence>MADYIKREVEKIATVIGALLIKLGIGKSGNTVENAYDCCRKELSDGLDIDLDRLLVDDNPLMYLTAVKGFGPEHLESLAQALRATMPTGSARRDTELTLLIGKILSYLSDIGYVSFSLGKR</sequence>
<protein>
    <submittedName>
        <fullName evidence="1">Uncharacterized protein</fullName>
    </submittedName>
</protein>
<dbReference type="EMBL" id="CP039393">
    <property type="protein sequence ID" value="QCD35103.1"/>
    <property type="molecule type" value="Genomic_DNA"/>
</dbReference>
<accession>A0A4P7VE64</accession>
<evidence type="ECO:0000313" key="1">
    <source>
        <dbReference type="EMBL" id="QCD35103.1"/>
    </source>
</evidence>
<keyword evidence="2" id="KW-1185">Reference proteome</keyword>
<name>A0A4P7VE64_9BACT</name>
<dbReference type="RefSeq" id="WP_136409916.1">
    <property type="nucleotide sequence ID" value="NZ_CP039393.1"/>
</dbReference>
<organism evidence="1 2">
    <name type="scientific">Muribaculum gordoncarteri</name>
    <dbReference type="NCBI Taxonomy" id="2530390"/>
    <lineage>
        <taxon>Bacteria</taxon>
        <taxon>Pseudomonadati</taxon>
        <taxon>Bacteroidota</taxon>
        <taxon>Bacteroidia</taxon>
        <taxon>Bacteroidales</taxon>
        <taxon>Muribaculaceae</taxon>
        <taxon>Muribaculum</taxon>
    </lineage>
</organism>
<evidence type="ECO:0000313" key="2">
    <source>
        <dbReference type="Proteomes" id="UP000297031"/>
    </source>
</evidence>
<reference evidence="1 2" key="1">
    <citation type="submission" date="2019-02" db="EMBL/GenBank/DDBJ databases">
        <title>Isolation and identification of novel species under the genus Muribaculum.</title>
        <authorList>
            <person name="Miyake S."/>
            <person name="Ding Y."/>
            <person name="Low A."/>
            <person name="Soh M."/>
            <person name="Seedorf H."/>
        </authorList>
    </citation>
    <scope>NUCLEOTIDE SEQUENCE [LARGE SCALE GENOMIC DNA]</scope>
    <source>
        <strain evidence="1 2">TLL-A4</strain>
    </source>
</reference>
<gene>
    <name evidence="1" type="ORF">E7746_04000</name>
</gene>
<dbReference type="KEGG" id="mgod:E7746_04000"/>
<proteinExistence type="predicted"/>
<dbReference type="AlphaFoldDB" id="A0A4P7VE64"/>
<dbReference type="Proteomes" id="UP000297031">
    <property type="component" value="Chromosome"/>
</dbReference>